<keyword evidence="1" id="KW-1133">Transmembrane helix</keyword>
<organism evidence="2 3">
    <name type="scientific">Rattus norvegicus</name>
    <name type="common">Rat</name>
    <dbReference type="NCBI Taxonomy" id="10116"/>
    <lineage>
        <taxon>Eukaryota</taxon>
        <taxon>Metazoa</taxon>
        <taxon>Chordata</taxon>
        <taxon>Craniata</taxon>
        <taxon>Vertebrata</taxon>
        <taxon>Euteleostomi</taxon>
        <taxon>Mammalia</taxon>
        <taxon>Eutheria</taxon>
        <taxon>Euarchontoglires</taxon>
        <taxon>Glires</taxon>
        <taxon>Rodentia</taxon>
        <taxon>Myomorpha</taxon>
        <taxon>Muroidea</taxon>
        <taxon>Muridae</taxon>
        <taxon>Murinae</taxon>
        <taxon>Rattus</taxon>
    </lineage>
</organism>
<sequence length="131" mass="15003">MNVCLTISKEPMAAISETKRMATEKMKAICAVVATASSSLRQLTEVLTSCRPYDQTIYLFVPKLTPVIKGLLRMYIVACCLLVATQLFWTHLPIMFLSFHHMTGARFRCRMNWTHPHFKELLLFDISSKMS</sequence>
<keyword evidence="1" id="KW-0812">Transmembrane</keyword>
<keyword evidence="2" id="KW-0648">Protein biosynthesis</keyword>
<name>A6I985_RAT</name>
<evidence type="ECO:0000313" key="2">
    <source>
        <dbReference type="EMBL" id="EDM17445.1"/>
    </source>
</evidence>
<dbReference type="GO" id="GO:0003743">
    <property type="term" value="F:translation initiation factor activity"/>
    <property type="evidence" value="ECO:0007669"/>
    <property type="project" value="UniProtKB-KW"/>
</dbReference>
<gene>
    <name evidence="2" type="primary">Eif3s8</name>
    <name evidence="2" type="ORF">rCG_40278</name>
</gene>
<accession>A6I985</accession>
<feature type="transmembrane region" description="Helical" evidence="1">
    <location>
        <begin position="72"/>
        <end position="99"/>
    </location>
</feature>
<protein>
    <submittedName>
        <fullName evidence="2">Eukaryotic translation initiation factor 3, subunit 8, 110kDa, isoform CRA_b</fullName>
    </submittedName>
</protein>
<dbReference type="EMBL" id="CH473956">
    <property type="protein sequence ID" value="EDM17445.1"/>
    <property type="molecule type" value="Genomic_DNA"/>
</dbReference>
<dbReference type="Proteomes" id="UP000234681">
    <property type="component" value="Chromosome 1"/>
</dbReference>
<evidence type="ECO:0000256" key="1">
    <source>
        <dbReference type="SAM" id="Phobius"/>
    </source>
</evidence>
<dbReference type="AlphaFoldDB" id="A6I985"/>
<evidence type="ECO:0000313" key="3">
    <source>
        <dbReference type="Proteomes" id="UP000234681"/>
    </source>
</evidence>
<keyword evidence="2" id="KW-0396">Initiation factor</keyword>
<reference evidence="2 3" key="1">
    <citation type="submission" date="2005-09" db="EMBL/GenBank/DDBJ databases">
        <authorList>
            <person name="Mural R.J."/>
            <person name="Li P.W."/>
            <person name="Adams M.D."/>
            <person name="Amanatides P.G."/>
            <person name="Baden-Tillson H."/>
            <person name="Barnstead M."/>
            <person name="Chin S.H."/>
            <person name="Dew I."/>
            <person name="Evans C.A."/>
            <person name="Ferriera S."/>
            <person name="Flanigan M."/>
            <person name="Fosler C."/>
            <person name="Glodek A."/>
            <person name="Gu Z."/>
            <person name="Holt R.A."/>
            <person name="Jennings D."/>
            <person name="Kraft C.L."/>
            <person name="Lu F."/>
            <person name="Nguyen T."/>
            <person name="Nusskern D.R."/>
            <person name="Pfannkoch C.M."/>
            <person name="Sitter C."/>
            <person name="Sutton G.G."/>
            <person name="Venter J.C."/>
            <person name="Wang Z."/>
            <person name="Woodage T."/>
            <person name="Zheng X.H."/>
            <person name="Zhong F."/>
        </authorList>
    </citation>
    <scope>NUCLEOTIDE SEQUENCE [LARGE SCALE GENOMIC DNA]</scope>
    <source>
        <strain>BN</strain>
        <strain evidence="3">Sprague-Dawley</strain>
    </source>
</reference>
<proteinExistence type="predicted"/>
<keyword evidence="1" id="KW-0472">Membrane</keyword>